<dbReference type="Pfam" id="PF00440">
    <property type="entry name" value="TetR_N"/>
    <property type="match status" value="1"/>
</dbReference>
<keyword evidence="1 2" id="KW-0238">DNA-binding</keyword>
<dbReference type="PANTHER" id="PTHR43479:SF7">
    <property type="entry name" value="TETR-FAMILY TRANSCRIPTIONAL REGULATOR"/>
    <property type="match status" value="1"/>
</dbReference>
<dbReference type="SUPFAM" id="SSF46689">
    <property type="entry name" value="Homeodomain-like"/>
    <property type="match status" value="1"/>
</dbReference>
<reference evidence="4 5" key="1">
    <citation type="submission" date="2019-03" db="EMBL/GenBank/DDBJ databases">
        <title>Genomic Encyclopedia of Type Strains, Phase IV (KMG-IV): sequencing the most valuable type-strain genomes for metagenomic binning, comparative biology and taxonomic classification.</title>
        <authorList>
            <person name="Goeker M."/>
        </authorList>
    </citation>
    <scope>NUCLEOTIDE SEQUENCE [LARGE SCALE GENOMIC DNA]</scope>
    <source>
        <strain evidence="4 5">DSM 29487</strain>
    </source>
</reference>
<dbReference type="EMBL" id="SMCQ01000002">
    <property type="protein sequence ID" value="TCW02086.1"/>
    <property type="molecule type" value="Genomic_DNA"/>
</dbReference>
<protein>
    <submittedName>
        <fullName evidence="4">TetR family transcriptional regulator</fullName>
    </submittedName>
</protein>
<dbReference type="InterPro" id="IPR009057">
    <property type="entry name" value="Homeodomain-like_sf"/>
</dbReference>
<dbReference type="Gene3D" id="1.10.357.10">
    <property type="entry name" value="Tetracycline Repressor, domain 2"/>
    <property type="match status" value="1"/>
</dbReference>
<dbReference type="GO" id="GO:0003677">
    <property type="term" value="F:DNA binding"/>
    <property type="evidence" value="ECO:0007669"/>
    <property type="project" value="UniProtKB-UniRule"/>
</dbReference>
<dbReference type="InterPro" id="IPR050624">
    <property type="entry name" value="HTH-type_Tx_Regulator"/>
</dbReference>
<organism evidence="4 5">
    <name type="scientific">Longibaculum muris</name>
    <dbReference type="NCBI Taxonomy" id="1796628"/>
    <lineage>
        <taxon>Bacteria</taxon>
        <taxon>Bacillati</taxon>
        <taxon>Bacillota</taxon>
        <taxon>Erysipelotrichia</taxon>
        <taxon>Erysipelotrichales</taxon>
        <taxon>Coprobacillaceae</taxon>
        <taxon>Longibaculum</taxon>
    </lineage>
</organism>
<dbReference type="PROSITE" id="PS50977">
    <property type="entry name" value="HTH_TETR_2"/>
    <property type="match status" value="1"/>
</dbReference>
<keyword evidence="5" id="KW-1185">Reference proteome</keyword>
<evidence type="ECO:0000259" key="3">
    <source>
        <dbReference type="PROSITE" id="PS50977"/>
    </source>
</evidence>
<sequence length="184" mass="21788">MGMNEHDQTKYIFAQSIKDLMAKQPLDKITVTDIVKHSGMTRQTFYRYFQDKYDLVNWYFEKLADKSFRQIGNSSTLKEGLVKKFTFLLNDQIFFMQAFQSKDYNNVENYDYQCILEFYKQIIHNKIGDIPEDIMFLLKMYCHGSITMTVEWAIRGMKESPEMIADLLIDALPPKLEDLLSDLR</sequence>
<dbReference type="InterPro" id="IPR039532">
    <property type="entry name" value="TetR_C_Firmicutes"/>
</dbReference>
<dbReference type="PANTHER" id="PTHR43479">
    <property type="entry name" value="ACREF/ENVCD OPERON REPRESSOR-RELATED"/>
    <property type="match status" value="1"/>
</dbReference>
<gene>
    <name evidence="4" type="ORF">EDD60_10249</name>
</gene>
<proteinExistence type="predicted"/>
<feature type="DNA-binding region" description="H-T-H motif" evidence="2">
    <location>
        <begin position="30"/>
        <end position="49"/>
    </location>
</feature>
<feature type="domain" description="HTH tetR-type" evidence="3">
    <location>
        <begin position="7"/>
        <end position="67"/>
    </location>
</feature>
<evidence type="ECO:0000256" key="1">
    <source>
        <dbReference type="ARBA" id="ARBA00023125"/>
    </source>
</evidence>
<comment type="caution">
    <text evidence="4">The sequence shown here is derived from an EMBL/GenBank/DDBJ whole genome shotgun (WGS) entry which is preliminary data.</text>
</comment>
<dbReference type="Pfam" id="PF14278">
    <property type="entry name" value="TetR_C_8"/>
    <property type="match status" value="1"/>
</dbReference>
<name>A0A4R3ZAB9_9FIRM</name>
<dbReference type="InterPro" id="IPR001647">
    <property type="entry name" value="HTH_TetR"/>
</dbReference>
<evidence type="ECO:0000313" key="4">
    <source>
        <dbReference type="EMBL" id="TCW02086.1"/>
    </source>
</evidence>
<dbReference type="AlphaFoldDB" id="A0A4R3ZAB9"/>
<evidence type="ECO:0000256" key="2">
    <source>
        <dbReference type="PROSITE-ProRule" id="PRU00335"/>
    </source>
</evidence>
<evidence type="ECO:0000313" key="5">
    <source>
        <dbReference type="Proteomes" id="UP000295515"/>
    </source>
</evidence>
<dbReference type="Proteomes" id="UP000295515">
    <property type="component" value="Unassembled WGS sequence"/>
</dbReference>
<accession>A0A4R3ZAB9</accession>